<feature type="transmembrane region" description="Helical" evidence="1">
    <location>
        <begin position="71"/>
        <end position="95"/>
    </location>
</feature>
<dbReference type="AlphaFoldDB" id="A0A7S1AYW0"/>
<feature type="transmembrane region" description="Helical" evidence="1">
    <location>
        <begin position="39"/>
        <end position="59"/>
    </location>
</feature>
<protein>
    <submittedName>
        <fullName evidence="2">Uncharacterized protein</fullName>
    </submittedName>
</protein>
<evidence type="ECO:0000256" key="1">
    <source>
        <dbReference type="SAM" id="Phobius"/>
    </source>
</evidence>
<sequence>MFLTLSLCMCCSSLRQFYLYLFAPLVLGMLSVTDRASSFSYHTNTHMLLSSLFFLLQSVGPGKLLIFIRRCFVIQTPVEIFSLVLGKGFFLYTYMHGLHKHS</sequence>
<accession>A0A7S1AYW0</accession>
<keyword evidence="1" id="KW-0812">Transmembrane</keyword>
<reference evidence="2" key="1">
    <citation type="submission" date="2021-01" db="EMBL/GenBank/DDBJ databases">
        <authorList>
            <person name="Corre E."/>
            <person name="Pelletier E."/>
            <person name="Niang G."/>
            <person name="Scheremetjew M."/>
            <person name="Finn R."/>
            <person name="Kale V."/>
            <person name="Holt S."/>
            <person name="Cochrane G."/>
            <person name="Meng A."/>
            <person name="Brown T."/>
            <person name="Cohen L."/>
        </authorList>
    </citation>
    <scope>NUCLEOTIDE SEQUENCE</scope>
</reference>
<dbReference type="EMBL" id="HBFQ01061094">
    <property type="protein sequence ID" value="CAD8868890.1"/>
    <property type="molecule type" value="Transcribed_RNA"/>
</dbReference>
<proteinExistence type="predicted"/>
<evidence type="ECO:0000313" key="2">
    <source>
        <dbReference type="EMBL" id="CAD8868890.1"/>
    </source>
</evidence>
<keyword evidence="1" id="KW-0472">Membrane</keyword>
<organism evidence="2">
    <name type="scientific">Noctiluca scintillans</name>
    <name type="common">Sea sparkle</name>
    <name type="synonym">Red tide dinoflagellate</name>
    <dbReference type="NCBI Taxonomy" id="2966"/>
    <lineage>
        <taxon>Eukaryota</taxon>
        <taxon>Sar</taxon>
        <taxon>Alveolata</taxon>
        <taxon>Dinophyceae</taxon>
        <taxon>Noctilucales</taxon>
        <taxon>Noctilucaceae</taxon>
        <taxon>Noctiluca</taxon>
    </lineage>
</organism>
<name>A0A7S1AYW0_NOCSC</name>
<gene>
    <name evidence="2" type="ORF">NSCI0253_LOCUS43246</name>
</gene>
<keyword evidence="1" id="KW-1133">Transmembrane helix</keyword>